<proteinExistence type="predicted"/>
<dbReference type="EMBL" id="LXQA011065195">
    <property type="protein sequence ID" value="MCI83362.1"/>
    <property type="molecule type" value="Genomic_DNA"/>
</dbReference>
<organism evidence="2 3">
    <name type="scientific">Trifolium medium</name>
    <dbReference type="NCBI Taxonomy" id="97028"/>
    <lineage>
        <taxon>Eukaryota</taxon>
        <taxon>Viridiplantae</taxon>
        <taxon>Streptophyta</taxon>
        <taxon>Embryophyta</taxon>
        <taxon>Tracheophyta</taxon>
        <taxon>Spermatophyta</taxon>
        <taxon>Magnoliopsida</taxon>
        <taxon>eudicotyledons</taxon>
        <taxon>Gunneridae</taxon>
        <taxon>Pentapetalae</taxon>
        <taxon>rosids</taxon>
        <taxon>fabids</taxon>
        <taxon>Fabales</taxon>
        <taxon>Fabaceae</taxon>
        <taxon>Papilionoideae</taxon>
        <taxon>50 kb inversion clade</taxon>
        <taxon>NPAAA clade</taxon>
        <taxon>Hologalegina</taxon>
        <taxon>IRL clade</taxon>
        <taxon>Trifolieae</taxon>
        <taxon>Trifolium</taxon>
    </lineage>
</organism>
<keyword evidence="3" id="KW-1185">Reference proteome</keyword>
<comment type="caution">
    <text evidence="2">The sequence shown here is derived from an EMBL/GenBank/DDBJ whole genome shotgun (WGS) entry which is preliminary data.</text>
</comment>
<reference evidence="2 3" key="1">
    <citation type="journal article" date="2018" name="Front. Plant Sci.">
        <title>Red Clover (Trifolium pratense) and Zigzag Clover (T. medium) - A Picture of Genomic Similarities and Differences.</title>
        <authorList>
            <person name="Dluhosova J."/>
            <person name="Istvanek J."/>
            <person name="Nedelnik J."/>
            <person name="Repkova J."/>
        </authorList>
    </citation>
    <scope>NUCLEOTIDE SEQUENCE [LARGE SCALE GENOMIC DNA]</scope>
    <source>
        <strain evidence="3">cv. 10/8</strain>
        <tissue evidence="2">Leaf</tissue>
    </source>
</reference>
<evidence type="ECO:0000256" key="1">
    <source>
        <dbReference type="SAM" id="MobiDB-lite"/>
    </source>
</evidence>
<feature type="non-terminal residue" evidence="2">
    <location>
        <position position="1"/>
    </location>
</feature>
<evidence type="ECO:0000313" key="3">
    <source>
        <dbReference type="Proteomes" id="UP000265520"/>
    </source>
</evidence>
<accession>A0A392V7C5</accession>
<feature type="non-terminal residue" evidence="2">
    <location>
        <position position="53"/>
    </location>
</feature>
<dbReference type="AlphaFoldDB" id="A0A392V7C5"/>
<feature type="region of interest" description="Disordered" evidence="1">
    <location>
        <begin position="1"/>
        <end position="53"/>
    </location>
</feature>
<protein>
    <submittedName>
        <fullName evidence="2">Uncharacterized protein</fullName>
    </submittedName>
</protein>
<name>A0A392V7C5_9FABA</name>
<sequence>RNRVRVPDTVPTDSDDSVEETSSPLSVDSDSVPIPSPVTVSPSPDDLPIALHE</sequence>
<evidence type="ECO:0000313" key="2">
    <source>
        <dbReference type="EMBL" id="MCI83362.1"/>
    </source>
</evidence>
<dbReference type="Proteomes" id="UP000265520">
    <property type="component" value="Unassembled WGS sequence"/>
</dbReference>
<feature type="compositionally biased region" description="Low complexity" evidence="1">
    <location>
        <begin position="20"/>
        <end position="53"/>
    </location>
</feature>